<protein>
    <submittedName>
        <fullName evidence="1">Uncharacterized protein</fullName>
    </submittedName>
</protein>
<evidence type="ECO:0000313" key="2">
    <source>
        <dbReference type="Proteomes" id="UP000054018"/>
    </source>
</evidence>
<proteinExistence type="predicted"/>
<dbReference type="AlphaFoldDB" id="A0A0C9ZVT6"/>
<name>A0A0C9ZVT6_9AGAM</name>
<evidence type="ECO:0000313" key="1">
    <source>
        <dbReference type="EMBL" id="KIK26337.1"/>
    </source>
</evidence>
<gene>
    <name evidence="1" type="ORF">PISMIDRAFT_676156</name>
</gene>
<reference evidence="2" key="2">
    <citation type="submission" date="2015-01" db="EMBL/GenBank/DDBJ databases">
        <title>Evolutionary Origins and Diversification of the Mycorrhizal Mutualists.</title>
        <authorList>
            <consortium name="DOE Joint Genome Institute"/>
            <consortium name="Mycorrhizal Genomics Consortium"/>
            <person name="Kohler A."/>
            <person name="Kuo A."/>
            <person name="Nagy L.G."/>
            <person name="Floudas D."/>
            <person name="Copeland A."/>
            <person name="Barry K.W."/>
            <person name="Cichocki N."/>
            <person name="Veneault-Fourrey C."/>
            <person name="LaButti K."/>
            <person name="Lindquist E.A."/>
            <person name="Lipzen A."/>
            <person name="Lundell T."/>
            <person name="Morin E."/>
            <person name="Murat C."/>
            <person name="Riley R."/>
            <person name="Ohm R."/>
            <person name="Sun H."/>
            <person name="Tunlid A."/>
            <person name="Henrissat B."/>
            <person name="Grigoriev I.V."/>
            <person name="Hibbett D.S."/>
            <person name="Martin F."/>
        </authorList>
    </citation>
    <scope>NUCLEOTIDE SEQUENCE [LARGE SCALE GENOMIC DNA]</scope>
    <source>
        <strain evidence="2">441</strain>
    </source>
</reference>
<dbReference type="EMBL" id="KN833702">
    <property type="protein sequence ID" value="KIK26337.1"/>
    <property type="molecule type" value="Genomic_DNA"/>
</dbReference>
<reference evidence="1 2" key="1">
    <citation type="submission" date="2014-04" db="EMBL/GenBank/DDBJ databases">
        <authorList>
            <consortium name="DOE Joint Genome Institute"/>
            <person name="Kuo A."/>
            <person name="Kohler A."/>
            <person name="Costa M.D."/>
            <person name="Nagy L.G."/>
            <person name="Floudas D."/>
            <person name="Copeland A."/>
            <person name="Barry K.W."/>
            <person name="Cichocki N."/>
            <person name="Veneault-Fourrey C."/>
            <person name="LaButti K."/>
            <person name="Lindquist E.A."/>
            <person name="Lipzen A."/>
            <person name="Lundell T."/>
            <person name="Morin E."/>
            <person name="Murat C."/>
            <person name="Sun H."/>
            <person name="Tunlid A."/>
            <person name="Henrissat B."/>
            <person name="Grigoriev I.V."/>
            <person name="Hibbett D.S."/>
            <person name="Martin F."/>
            <person name="Nordberg H.P."/>
            <person name="Cantor M.N."/>
            <person name="Hua S.X."/>
        </authorList>
    </citation>
    <scope>NUCLEOTIDE SEQUENCE [LARGE SCALE GENOMIC DNA]</scope>
    <source>
        <strain evidence="1 2">441</strain>
    </source>
</reference>
<organism evidence="1 2">
    <name type="scientific">Pisolithus microcarpus 441</name>
    <dbReference type="NCBI Taxonomy" id="765257"/>
    <lineage>
        <taxon>Eukaryota</taxon>
        <taxon>Fungi</taxon>
        <taxon>Dikarya</taxon>
        <taxon>Basidiomycota</taxon>
        <taxon>Agaricomycotina</taxon>
        <taxon>Agaricomycetes</taxon>
        <taxon>Agaricomycetidae</taxon>
        <taxon>Boletales</taxon>
        <taxon>Sclerodermatineae</taxon>
        <taxon>Pisolithaceae</taxon>
        <taxon>Pisolithus</taxon>
    </lineage>
</organism>
<keyword evidence="2" id="KW-1185">Reference proteome</keyword>
<dbReference type="HOGENOM" id="CLU_2997306_0_0_1"/>
<sequence length="57" mass="6474">MNAKVFECWLCTAAETNNVLPWNAYAYEVLKKLIEGMVRVAHHEDCLTGVHAQRLGE</sequence>
<dbReference type="Proteomes" id="UP000054018">
    <property type="component" value="Unassembled WGS sequence"/>
</dbReference>
<accession>A0A0C9ZVT6</accession>